<evidence type="ECO:0008006" key="3">
    <source>
        <dbReference type="Google" id="ProtNLM"/>
    </source>
</evidence>
<comment type="caution">
    <text evidence="1">The sequence shown here is derived from an EMBL/GenBank/DDBJ whole genome shotgun (WGS) entry which is preliminary data.</text>
</comment>
<dbReference type="PANTHER" id="PTHR37610:SF92">
    <property type="entry name" value="RETROTRANSPOSON COPIA-LIKE N-TERMINAL DOMAIN-CONTAINING PROTEIN"/>
    <property type="match status" value="1"/>
</dbReference>
<reference evidence="1 2" key="1">
    <citation type="journal article" date="2018" name="PLoS Genet.">
        <title>Population sequencing reveals clonal diversity and ancestral inbreeding in the grapevine cultivar Chardonnay.</title>
        <authorList>
            <person name="Roach M.J."/>
            <person name="Johnson D.L."/>
            <person name="Bohlmann J."/>
            <person name="van Vuuren H.J."/>
            <person name="Jones S.J."/>
            <person name="Pretorius I.S."/>
            <person name="Schmidt S.A."/>
            <person name="Borneman A.R."/>
        </authorList>
    </citation>
    <scope>NUCLEOTIDE SEQUENCE [LARGE SCALE GENOMIC DNA]</scope>
    <source>
        <strain evidence="2">cv. Chardonnay</strain>
        <tissue evidence="1">Leaf</tissue>
    </source>
</reference>
<name>A0A438BZ19_VITVI</name>
<protein>
    <recommendedName>
        <fullName evidence="3">Retrotransposon Copia-like N-terminal domain-containing protein</fullName>
    </recommendedName>
</protein>
<dbReference type="Proteomes" id="UP000288805">
    <property type="component" value="Unassembled WGS sequence"/>
</dbReference>
<accession>A0A438BZ19</accession>
<organism evidence="1 2">
    <name type="scientific">Vitis vinifera</name>
    <name type="common">Grape</name>
    <dbReference type="NCBI Taxonomy" id="29760"/>
    <lineage>
        <taxon>Eukaryota</taxon>
        <taxon>Viridiplantae</taxon>
        <taxon>Streptophyta</taxon>
        <taxon>Embryophyta</taxon>
        <taxon>Tracheophyta</taxon>
        <taxon>Spermatophyta</taxon>
        <taxon>Magnoliopsida</taxon>
        <taxon>eudicotyledons</taxon>
        <taxon>Gunneridae</taxon>
        <taxon>Pentapetalae</taxon>
        <taxon>rosids</taxon>
        <taxon>Vitales</taxon>
        <taxon>Vitaceae</taxon>
        <taxon>Viteae</taxon>
        <taxon>Vitis</taxon>
    </lineage>
</organism>
<gene>
    <name evidence="1" type="ORF">CK203_074306</name>
</gene>
<proteinExistence type="predicted"/>
<evidence type="ECO:0000313" key="1">
    <source>
        <dbReference type="EMBL" id="RVW16208.1"/>
    </source>
</evidence>
<evidence type="ECO:0000313" key="2">
    <source>
        <dbReference type="Proteomes" id="UP000288805"/>
    </source>
</evidence>
<dbReference type="PANTHER" id="PTHR37610">
    <property type="entry name" value="CCHC-TYPE DOMAIN-CONTAINING PROTEIN"/>
    <property type="match status" value="1"/>
</dbReference>
<dbReference type="EMBL" id="QGNW01002590">
    <property type="protein sequence ID" value="RVW16208.1"/>
    <property type="molecule type" value="Genomic_DNA"/>
</dbReference>
<sequence length="131" mass="15170">MSEVSKSTNQQVSNPITTNEVINTTTRELQNIQPGLCLNGKNYLKWSQFVQTFLKGKGKLSHLLRMRPKPDDLKFIAWDEEDSMANYSKVQDVAQIYKIRTKISSTKQGNRSVTEHAHMLQNLWQELDPYQ</sequence>
<dbReference type="AlphaFoldDB" id="A0A438BZ19"/>